<evidence type="ECO:0000313" key="9">
    <source>
        <dbReference type="Proteomes" id="UP001189429"/>
    </source>
</evidence>
<name>A0ABN9T410_9DINO</name>
<keyword evidence="2" id="KW-0808">Transferase</keyword>
<feature type="domain" description="Protein kinase" evidence="7">
    <location>
        <begin position="1"/>
        <end position="113"/>
    </location>
</feature>
<proteinExistence type="predicted"/>
<reference evidence="8" key="1">
    <citation type="submission" date="2023-10" db="EMBL/GenBank/DDBJ databases">
        <authorList>
            <person name="Chen Y."/>
            <person name="Shah S."/>
            <person name="Dougan E. K."/>
            <person name="Thang M."/>
            <person name="Chan C."/>
        </authorList>
    </citation>
    <scope>NUCLEOTIDE SEQUENCE [LARGE SCALE GENOMIC DNA]</scope>
</reference>
<evidence type="ECO:0000259" key="7">
    <source>
        <dbReference type="PROSITE" id="PS50011"/>
    </source>
</evidence>
<dbReference type="SUPFAM" id="SSF56112">
    <property type="entry name" value="Protein kinase-like (PK-like)"/>
    <property type="match status" value="1"/>
</dbReference>
<evidence type="ECO:0000256" key="5">
    <source>
        <dbReference type="ARBA" id="ARBA00022840"/>
    </source>
</evidence>
<keyword evidence="6" id="KW-0812">Transmembrane</keyword>
<keyword evidence="6" id="KW-0472">Membrane</keyword>
<evidence type="ECO:0000256" key="1">
    <source>
        <dbReference type="ARBA" id="ARBA00022527"/>
    </source>
</evidence>
<dbReference type="PROSITE" id="PS50011">
    <property type="entry name" value="PROTEIN_KINASE_DOM"/>
    <property type="match status" value="1"/>
</dbReference>
<comment type="caution">
    <text evidence="8">The sequence shown here is derived from an EMBL/GenBank/DDBJ whole genome shotgun (WGS) entry which is preliminary data.</text>
</comment>
<dbReference type="InterPro" id="IPR000719">
    <property type="entry name" value="Prot_kinase_dom"/>
</dbReference>
<dbReference type="InterPro" id="IPR050205">
    <property type="entry name" value="CDPK_Ser/Thr_kinases"/>
</dbReference>
<evidence type="ECO:0000256" key="2">
    <source>
        <dbReference type="ARBA" id="ARBA00022679"/>
    </source>
</evidence>
<evidence type="ECO:0000256" key="6">
    <source>
        <dbReference type="SAM" id="Phobius"/>
    </source>
</evidence>
<keyword evidence="1" id="KW-0723">Serine/threonine-protein kinase</keyword>
<evidence type="ECO:0000313" key="8">
    <source>
        <dbReference type="EMBL" id="CAK0839740.1"/>
    </source>
</evidence>
<feature type="transmembrane region" description="Helical" evidence="6">
    <location>
        <begin position="35"/>
        <end position="53"/>
    </location>
</feature>
<dbReference type="Gene3D" id="1.10.510.10">
    <property type="entry name" value="Transferase(Phosphotransferase) domain 1"/>
    <property type="match status" value="1"/>
</dbReference>
<dbReference type="PANTHER" id="PTHR24349">
    <property type="entry name" value="SERINE/THREONINE-PROTEIN KINASE"/>
    <property type="match status" value="1"/>
</dbReference>
<keyword evidence="9" id="KW-1185">Reference proteome</keyword>
<keyword evidence="6" id="KW-1133">Transmembrane helix</keyword>
<dbReference type="Proteomes" id="UP001189429">
    <property type="component" value="Unassembled WGS sequence"/>
</dbReference>
<sequence>MCREQEPPLEDLVCGTAYYCAPEVWVNDYGPKVDVWAAGVVLYLALLGTFPFYDRDPNMVEVMICNMDLEPSYVSPCMKGLGYRISGLARECLEALLVKDPGTTRTASPRPGP</sequence>
<keyword evidence="4" id="KW-0418">Kinase</keyword>
<dbReference type="EMBL" id="CAUYUJ010014318">
    <property type="protein sequence ID" value="CAK0839740.1"/>
    <property type="molecule type" value="Genomic_DNA"/>
</dbReference>
<dbReference type="Pfam" id="PF00069">
    <property type="entry name" value="Pkinase"/>
    <property type="match status" value="1"/>
</dbReference>
<organism evidence="8 9">
    <name type="scientific">Prorocentrum cordatum</name>
    <dbReference type="NCBI Taxonomy" id="2364126"/>
    <lineage>
        <taxon>Eukaryota</taxon>
        <taxon>Sar</taxon>
        <taxon>Alveolata</taxon>
        <taxon>Dinophyceae</taxon>
        <taxon>Prorocentrales</taxon>
        <taxon>Prorocentraceae</taxon>
        <taxon>Prorocentrum</taxon>
    </lineage>
</organism>
<protein>
    <recommendedName>
        <fullName evidence="7">Protein kinase domain-containing protein</fullName>
    </recommendedName>
</protein>
<dbReference type="InterPro" id="IPR011009">
    <property type="entry name" value="Kinase-like_dom_sf"/>
</dbReference>
<gene>
    <name evidence="8" type="ORF">PCOR1329_LOCUS35350</name>
</gene>
<accession>A0ABN9T410</accession>
<keyword evidence="5" id="KW-0067">ATP-binding</keyword>
<evidence type="ECO:0000256" key="3">
    <source>
        <dbReference type="ARBA" id="ARBA00022741"/>
    </source>
</evidence>
<keyword evidence="3" id="KW-0547">Nucleotide-binding</keyword>
<evidence type="ECO:0000256" key="4">
    <source>
        <dbReference type="ARBA" id="ARBA00022777"/>
    </source>
</evidence>